<comment type="caution">
    <text evidence="1">The sequence shown here is derived from an EMBL/GenBank/DDBJ whole genome shotgun (WGS) entry which is preliminary data.</text>
</comment>
<gene>
    <name evidence="1" type="ORF">WG66_15365</name>
</gene>
<evidence type="ECO:0000313" key="1">
    <source>
        <dbReference type="EMBL" id="KTB32070.1"/>
    </source>
</evidence>
<dbReference type="AlphaFoldDB" id="A0A0W0F6U6"/>
<protein>
    <submittedName>
        <fullName evidence="1">Uncharacterized protein</fullName>
    </submittedName>
</protein>
<organism evidence="1 2">
    <name type="scientific">Moniliophthora roreri</name>
    <name type="common">Frosty pod rot fungus</name>
    <name type="synonym">Monilia roreri</name>
    <dbReference type="NCBI Taxonomy" id="221103"/>
    <lineage>
        <taxon>Eukaryota</taxon>
        <taxon>Fungi</taxon>
        <taxon>Dikarya</taxon>
        <taxon>Basidiomycota</taxon>
        <taxon>Agaricomycotina</taxon>
        <taxon>Agaricomycetes</taxon>
        <taxon>Agaricomycetidae</taxon>
        <taxon>Agaricales</taxon>
        <taxon>Marasmiineae</taxon>
        <taxon>Marasmiaceae</taxon>
        <taxon>Moniliophthora</taxon>
    </lineage>
</organism>
<evidence type="ECO:0000313" key="2">
    <source>
        <dbReference type="Proteomes" id="UP000054988"/>
    </source>
</evidence>
<dbReference type="EMBL" id="LATX01002262">
    <property type="protein sequence ID" value="KTB32070.1"/>
    <property type="molecule type" value="Genomic_DNA"/>
</dbReference>
<name>A0A0W0F6U6_MONRR</name>
<dbReference type="Proteomes" id="UP000054988">
    <property type="component" value="Unassembled WGS sequence"/>
</dbReference>
<accession>A0A0W0F6U6</accession>
<sequence>MDCVASKSQSDPESGLSVAALKPSSTVTLRPCPYTTTTTANIMLKHYKFFHMDNDIDRPNHEVISQCTAPQASSSNMPPSHLPFEIIVEILTHLVRIPVIYNSRNPYLLSCSLVSCTWLGAAREHMWDSKWFRVPRTERHLTALKLFCSSPLCSLRLDKVVDIYADPRNSLTTSFLEWCPAFFTGLNRIEVRVQVVAPRYTTLQNGIFARLLALKSLSMYDIHFASINDFYDLL</sequence>
<reference evidence="1 2" key="1">
    <citation type="submission" date="2015-12" db="EMBL/GenBank/DDBJ databases">
        <title>Draft genome sequence of Moniliophthora roreri, the causal agent of frosty pod rot of cacao.</title>
        <authorList>
            <person name="Aime M.C."/>
            <person name="Diaz-Valderrama J.R."/>
            <person name="Kijpornyongpan T."/>
            <person name="Phillips-Mora W."/>
        </authorList>
    </citation>
    <scope>NUCLEOTIDE SEQUENCE [LARGE SCALE GENOMIC DNA]</scope>
    <source>
        <strain evidence="1 2">MCA 2952</strain>
    </source>
</reference>
<proteinExistence type="predicted"/>